<gene>
    <name evidence="1" type="ORF">V2H41_07975</name>
</gene>
<organism evidence="1 2">
    <name type="scientific">Niabella digestorum</name>
    <dbReference type="NCBI Taxonomy" id="3117701"/>
    <lineage>
        <taxon>Bacteria</taxon>
        <taxon>Pseudomonadati</taxon>
        <taxon>Bacteroidota</taxon>
        <taxon>Chitinophagia</taxon>
        <taxon>Chitinophagales</taxon>
        <taxon>Chitinophagaceae</taxon>
        <taxon>Niabella</taxon>
    </lineage>
</organism>
<evidence type="ECO:0000313" key="2">
    <source>
        <dbReference type="Proteomes" id="UP001357452"/>
    </source>
</evidence>
<name>A0ABU7RGS5_9BACT</name>
<sequence length="308" mass="34518">MKNGILISGVVCLLLLSCTKAKTDYEAERNAEVPVYYDFKEAALLHTDNYVVHIEALNGKFYKGYNPIRVRIADTSNDQTGQISSIAFFPFKENSDGSRISCPHQYHLQYHSDSNYFSGYVVFVDEDRPNESSQLYVSFTTDNKSHYASGKVKVLEQPNKNLGMTAFVGNDDIKYLIALVSPYKPKVGENDLVAGIYQCKTIDSSSVDSFPFPVQYYYTEVTGYKLLLDPRMPEPSMGNHSSPNNEDLIQLDDGLYHGVVNYTMTGNWTLNFILLNPSGNVVKGMEVSKDFTPGVEGAKSELHIDILF</sequence>
<dbReference type="Proteomes" id="UP001357452">
    <property type="component" value="Unassembled WGS sequence"/>
</dbReference>
<dbReference type="PROSITE" id="PS51257">
    <property type="entry name" value="PROKAR_LIPOPROTEIN"/>
    <property type="match status" value="1"/>
</dbReference>
<reference evidence="1 2" key="1">
    <citation type="submission" date="2024-01" db="EMBL/GenBank/DDBJ databases">
        <title>Niabella digestum sp. nov., isolated from waste digestion system.</title>
        <authorList>
            <person name="Zhang L."/>
        </authorList>
    </citation>
    <scope>NUCLEOTIDE SEQUENCE [LARGE SCALE GENOMIC DNA]</scope>
    <source>
        <strain evidence="1 2">A18</strain>
    </source>
</reference>
<evidence type="ECO:0000313" key="1">
    <source>
        <dbReference type="EMBL" id="MEE6187207.1"/>
    </source>
</evidence>
<dbReference type="EMBL" id="JAZGLY010000004">
    <property type="protein sequence ID" value="MEE6187207.1"/>
    <property type="molecule type" value="Genomic_DNA"/>
</dbReference>
<protein>
    <recommendedName>
        <fullName evidence="3">YtkA-like domain-containing protein</fullName>
    </recommendedName>
</protein>
<evidence type="ECO:0008006" key="3">
    <source>
        <dbReference type="Google" id="ProtNLM"/>
    </source>
</evidence>
<comment type="caution">
    <text evidence="1">The sequence shown here is derived from an EMBL/GenBank/DDBJ whole genome shotgun (WGS) entry which is preliminary data.</text>
</comment>
<keyword evidence="2" id="KW-1185">Reference proteome</keyword>
<proteinExistence type="predicted"/>
<accession>A0ABU7RGS5</accession>
<dbReference type="RefSeq" id="WP_330974617.1">
    <property type="nucleotide sequence ID" value="NZ_JAZGLY010000004.1"/>
</dbReference>